<gene>
    <name evidence="3" type="ORF">B0H94_10491</name>
</gene>
<keyword evidence="4" id="KW-1185">Reference proteome</keyword>
<proteinExistence type="inferred from homology"/>
<dbReference type="CDD" id="cd00293">
    <property type="entry name" value="USP-like"/>
    <property type="match status" value="1"/>
</dbReference>
<reference evidence="3 4" key="1">
    <citation type="submission" date="2018-03" db="EMBL/GenBank/DDBJ databases">
        <title>Genomic Encyclopedia of Type Strains, Phase III (KMG-III): the genomes of soil and plant-associated and newly described type strains.</title>
        <authorList>
            <person name="Whitman W."/>
        </authorList>
    </citation>
    <scope>NUCLEOTIDE SEQUENCE [LARGE SCALE GENOMIC DNA]</scope>
    <source>
        <strain evidence="3 4">CGMCC 1.07653</strain>
    </source>
</reference>
<protein>
    <submittedName>
        <fullName evidence="3">Nucleotide-binding universal stress UspA family protein</fullName>
    </submittedName>
</protein>
<comment type="caution">
    <text evidence="3">The sequence shown here is derived from an EMBL/GenBank/DDBJ whole genome shotgun (WGS) entry which is preliminary data.</text>
</comment>
<dbReference type="InterPro" id="IPR006016">
    <property type="entry name" value="UspA"/>
</dbReference>
<sequence>MYKKILLAADGSDHSIRAAEHALALANITANSHIDIVNIIDSETAKTEVLKFGESHMLDDKRREKLHGVEDVLKSEVSYEVHIVHGEPGPTLVKRANENDYDVVVVGSRGLNNLQSMVLGSVSHKVAKRVNCPVMIIK</sequence>
<feature type="domain" description="UspA" evidence="2">
    <location>
        <begin position="1"/>
        <end position="138"/>
    </location>
</feature>
<evidence type="ECO:0000313" key="3">
    <source>
        <dbReference type="EMBL" id="PSL48491.1"/>
    </source>
</evidence>
<organism evidence="3 4">
    <name type="scientific">Salsuginibacillus halophilus</name>
    <dbReference type="NCBI Taxonomy" id="517424"/>
    <lineage>
        <taxon>Bacteria</taxon>
        <taxon>Bacillati</taxon>
        <taxon>Bacillota</taxon>
        <taxon>Bacilli</taxon>
        <taxon>Bacillales</taxon>
        <taxon>Bacillaceae</taxon>
        <taxon>Salsuginibacillus</taxon>
    </lineage>
</organism>
<dbReference type="PANTHER" id="PTHR46268:SF6">
    <property type="entry name" value="UNIVERSAL STRESS PROTEIN UP12"/>
    <property type="match status" value="1"/>
</dbReference>
<dbReference type="RefSeq" id="WP_106588061.1">
    <property type="nucleotide sequence ID" value="NZ_PYAV01000004.1"/>
</dbReference>
<dbReference type="AlphaFoldDB" id="A0A2P8HQJ0"/>
<evidence type="ECO:0000256" key="1">
    <source>
        <dbReference type="ARBA" id="ARBA00008791"/>
    </source>
</evidence>
<dbReference type="InterPro" id="IPR014729">
    <property type="entry name" value="Rossmann-like_a/b/a_fold"/>
</dbReference>
<evidence type="ECO:0000313" key="4">
    <source>
        <dbReference type="Proteomes" id="UP000242310"/>
    </source>
</evidence>
<dbReference type="PANTHER" id="PTHR46268">
    <property type="entry name" value="STRESS RESPONSE PROTEIN NHAX"/>
    <property type="match status" value="1"/>
</dbReference>
<dbReference type="Proteomes" id="UP000242310">
    <property type="component" value="Unassembled WGS sequence"/>
</dbReference>
<dbReference type="OrthoDB" id="9777884at2"/>
<comment type="similarity">
    <text evidence="1">Belongs to the universal stress protein A family.</text>
</comment>
<dbReference type="InterPro" id="IPR006015">
    <property type="entry name" value="Universal_stress_UspA"/>
</dbReference>
<dbReference type="PRINTS" id="PR01438">
    <property type="entry name" value="UNVRSLSTRESS"/>
</dbReference>
<name>A0A2P8HQJ0_9BACI</name>
<dbReference type="SUPFAM" id="SSF52402">
    <property type="entry name" value="Adenine nucleotide alpha hydrolases-like"/>
    <property type="match status" value="1"/>
</dbReference>
<dbReference type="Gene3D" id="3.40.50.620">
    <property type="entry name" value="HUPs"/>
    <property type="match status" value="1"/>
</dbReference>
<dbReference type="Pfam" id="PF00582">
    <property type="entry name" value="Usp"/>
    <property type="match status" value="1"/>
</dbReference>
<evidence type="ECO:0000259" key="2">
    <source>
        <dbReference type="Pfam" id="PF00582"/>
    </source>
</evidence>
<dbReference type="EMBL" id="PYAV01000004">
    <property type="protein sequence ID" value="PSL48491.1"/>
    <property type="molecule type" value="Genomic_DNA"/>
</dbReference>
<accession>A0A2P8HQJ0</accession>